<dbReference type="HOGENOM" id="CLU_3006000_0_0_9"/>
<gene>
    <name evidence="1" type="ORF">HMPREF1097_03984</name>
</gene>
<dbReference type="Proteomes" id="UP000013041">
    <property type="component" value="Unassembled WGS sequence"/>
</dbReference>
<comment type="caution">
    <text evidence="1">The sequence shown here is derived from an EMBL/GenBank/DDBJ whole genome shotgun (WGS) entry which is preliminary data.</text>
</comment>
<dbReference type="AlphaFoldDB" id="R0ARA1"/>
<dbReference type="PATRIC" id="fig|997897.5.peg.4191"/>
<dbReference type="EMBL" id="AGYG01000028">
    <property type="protein sequence ID" value="ENZ34597.1"/>
    <property type="molecule type" value="Genomic_DNA"/>
</dbReference>
<protein>
    <submittedName>
        <fullName evidence="1">Uncharacterized protein</fullName>
    </submittedName>
</protein>
<accession>R0ARA1</accession>
<proteinExistence type="predicted"/>
<name>R0ARA1_9FIRM</name>
<dbReference type="RefSeq" id="WP_002573212.1">
    <property type="nucleotide sequence ID" value="NZ_KB851156.1"/>
</dbReference>
<organism evidence="1 2">
    <name type="scientific">Enterocloster bolteae 90B8</name>
    <dbReference type="NCBI Taxonomy" id="997897"/>
    <lineage>
        <taxon>Bacteria</taxon>
        <taxon>Bacillati</taxon>
        <taxon>Bacillota</taxon>
        <taxon>Clostridia</taxon>
        <taxon>Lachnospirales</taxon>
        <taxon>Lachnospiraceae</taxon>
        <taxon>Enterocloster</taxon>
    </lineage>
</organism>
<evidence type="ECO:0000313" key="1">
    <source>
        <dbReference type="EMBL" id="ENZ34597.1"/>
    </source>
</evidence>
<sequence>MKRQFRTCEYCGGALDPGEKCDCRKMKNRNYTAIEGIGYKPALIQPVGRCNKKPAE</sequence>
<reference evidence="1 2" key="1">
    <citation type="submission" date="2013-01" db="EMBL/GenBank/DDBJ databases">
        <title>The Genome Sequence of Clostridium bolteae 90B8.</title>
        <authorList>
            <consortium name="The Broad Institute Genome Sequencing Platform"/>
            <person name="Earl A."/>
            <person name="Ward D."/>
            <person name="Feldgarden M."/>
            <person name="Gevers D."/>
            <person name="Courvalin P."/>
            <person name="Lambert T."/>
            <person name="Walker B."/>
            <person name="Young S.K."/>
            <person name="Zeng Q."/>
            <person name="Gargeya S."/>
            <person name="Fitzgerald M."/>
            <person name="Haas B."/>
            <person name="Abouelleil A."/>
            <person name="Alvarado L."/>
            <person name="Arachchi H.M."/>
            <person name="Berlin A.M."/>
            <person name="Chapman S.B."/>
            <person name="Dewar J."/>
            <person name="Goldberg J."/>
            <person name="Griggs A."/>
            <person name="Gujja S."/>
            <person name="Hansen M."/>
            <person name="Howarth C."/>
            <person name="Imamovic A."/>
            <person name="Larimer J."/>
            <person name="McCowan C."/>
            <person name="Murphy C."/>
            <person name="Neiman D."/>
            <person name="Pearson M."/>
            <person name="Priest M."/>
            <person name="Roberts A."/>
            <person name="Saif S."/>
            <person name="Shea T."/>
            <person name="Sisk P."/>
            <person name="Sykes S."/>
            <person name="Wortman J."/>
            <person name="Nusbaum C."/>
            <person name="Birren B."/>
        </authorList>
    </citation>
    <scope>NUCLEOTIDE SEQUENCE [LARGE SCALE GENOMIC DNA]</scope>
    <source>
        <strain evidence="1 2">90B8</strain>
    </source>
</reference>
<evidence type="ECO:0000313" key="2">
    <source>
        <dbReference type="Proteomes" id="UP000013041"/>
    </source>
</evidence>